<dbReference type="GO" id="GO:0046872">
    <property type="term" value="F:metal ion binding"/>
    <property type="evidence" value="ECO:0007669"/>
    <property type="project" value="UniProtKB-KW"/>
</dbReference>
<dbReference type="Proteomes" id="UP000321393">
    <property type="component" value="Unassembled WGS sequence"/>
</dbReference>
<protein>
    <submittedName>
        <fullName evidence="5">Gag-pol polyprotein</fullName>
    </submittedName>
</protein>
<dbReference type="STRING" id="1194695.A0A5A7VLJ5"/>
<dbReference type="GO" id="GO:0016787">
    <property type="term" value="F:hydrolase activity"/>
    <property type="evidence" value="ECO:0007669"/>
    <property type="project" value="UniProtKB-KW"/>
</dbReference>
<dbReference type="AlphaFoldDB" id="A0A5A7VLJ5"/>
<dbReference type="OrthoDB" id="1408312at2759"/>
<evidence type="ECO:0000313" key="5">
    <source>
        <dbReference type="EMBL" id="KAA0067336.1"/>
    </source>
</evidence>
<dbReference type="EMBL" id="SSTD01012000">
    <property type="protein sequence ID" value="TYK08980.1"/>
    <property type="molecule type" value="Genomic_DNA"/>
</dbReference>
<comment type="caution">
    <text evidence="5">The sequence shown here is derived from an EMBL/GenBank/DDBJ whole genome shotgun (WGS) entry which is preliminary data.</text>
</comment>
<evidence type="ECO:0000256" key="3">
    <source>
        <dbReference type="SAM" id="MobiDB-lite"/>
    </source>
</evidence>
<dbReference type="GO" id="GO:0003676">
    <property type="term" value="F:nucleic acid binding"/>
    <property type="evidence" value="ECO:0007669"/>
    <property type="project" value="InterPro"/>
</dbReference>
<evidence type="ECO:0000313" key="8">
    <source>
        <dbReference type="Proteomes" id="UP000321947"/>
    </source>
</evidence>
<sequence>MCLRYVDGLKANLISVGQLCDQGYSVNFNNTGCVVTDKSNQVFMSGRRETDNCYHWSSNGSNICHLTKVDQTWLWHRKLGHISLRSLDKVIRNKAVVGIPSLDINGKFFCGDCQVEKQTRTFHRRIKECYTIRVLELLHLDLMGLMQTESLGGKKYVLVVVDDYSRFTWVRDHGKEFDIEDLNKFCQTEGIHHEFAAPITPQQNGVVERKNRMLQEMARVMIHAKNLPLNFWTEAVNTACHIHNRVTTRSGTTVTLYELWKGRKPNVKILECTESSILNPEQSWKQSMSWLMILSLMSISLILRMTTHVTPEVTSTPLDEMSKGDSQPDSAKTDSNITDEVINNETVLVPSAHVKKNHPSSFIIGDPSAGITTRRKEKVDYMKLIADLCYVSAIEPTSVENALKDEYWINAMQEELLQFKRNNVWTLVPKPNGANVIGTKWIFKNKTDEYGSVIRNKARLVAQDYAQVEGVDFDETFAPVARLKAICLLLCISCFQKFNLFQMDVKSTFLNGYLNEEVYEAQPKGFVDSGGIL</sequence>
<feature type="region of interest" description="Disordered" evidence="3">
    <location>
        <begin position="313"/>
        <end position="335"/>
    </location>
</feature>
<proteinExistence type="predicted"/>
<evidence type="ECO:0000259" key="4">
    <source>
        <dbReference type="PROSITE" id="PS50994"/>
    </source>
</evidence>
<dbReference type="InterPro" id="IPR001584">
    <property type="entry name" value="Integrase_cat-core"/>
</dbReference>
<evidence type="ECO:0000313" key="6">
    <source>
        <dbReference type="EMBL" id="TYK08980.1"/>
    </source>
</evidence>
<feature type="domain" description="Integrase catalytic" evidence="4">
    <location>
        <begin position="172"/>
        <end position="264"/>
    </location>
</feature>
<dbReference type="Pfam" id="PF07727">
    <property type="entry name" value="RVT_2"/>
    <property type="match status" value="1"/>
</dbReference>
<dbReference type="InterPro" id="IPR013103">
    <property type="entry name" value="RVT_2"/>
</dbReference>
<evidence type="ECO:0000256" key="2">
    <source>
        <dbReference type="ARBA" id="ARBA00022801"/>
    </source>
</evidence>
<evidence type="ECO:0000313" key="7">
    <source>
        <dbReference type="Proteomes" id="UP000321393"/>
    </source>
</evidence>
<dbReference type="InterPro" id="IPR036397">
    <property type="entry name" value="RNaseH_sf"/>
</dbReference>
<accession>A0A5A7VLJ5</accession>
<dbReference type="Proteomes" id="UP000321947">
    <property type="component" value="Unassembled WGS sequence"/>
</dbReference>
<name>A0A5A7VLJ5_CUCMM</name>
<dbReference type="PANTHER" id="PTHR42648:SF21">
    <property type="entry name" value="CYSTEINE-RICH RLK (RECEPTOR-LIKE PROTEIN KINASE) 8"/>
    <property type="match status" value="1"/>
</dbReference>
<organism evidence="5 7">
    <name type="scientific">Cucumis melo var. makuwa</name>
    <name type="common">Oriental melon</name>
    <dbReference type="NCBI Taxonomy" id="1194695"/>
    <lineage>
        <taxon>Eukaryota</taxon>
        <taxon>Viridiplantae</taxon>
        <taxon>Streptophyta</taxon>
        <taxon>Embryophyta</taxon>
        <taxon>Tracheophyta</taxon>
        <taxon>Spermatophyta</taxon>
        <taxon>Magnoliopsida</taxon>
        <taxon>eudicotyledons</taxon>
        <taxon>Gunneridae</taxon>
        <taxon>Pentapetalae</taxon>
        <taxon>rosids</taxon>
        <taxon>fabids</taxon>
        <taxon>Cucurbitales</taxon>
        <taxon>Cucurbitaceae</taxon>
        <taxon>Benincaseae</taxon>
        <taxon>Cucumis</taxon>
    </lineage>
</organism>
<keyword evidence="1" id="KW-0479">Metal-binding</keyword>
<reference evidence="7 8" key="1">
    <citation type="submission" date="2019-08" db="EMBL/GenBank/DDBJ databases">
        <title>Draft genome sequences of two oriental melons (Cucumis melo L. var makuwa).</title>
        <authorList>
            <person name="Kwon S.-Y."/>
        </authorList>
    </citation>
    <scope>NUCLEOTIDE SEQUENCE [LARGE SCALE GENOMIC DNA]</scope>
    <source>
        <strain evidence="8">cv. Chang Bougi</strain>
        <strain evidence="7">cv. SW 3</strain>
        <tissue evidence="5">Leaf</tissue>
    </source>
</reference>
<dbReference type="GO" id="GO:0015074">
    <property type="term" value="P:DNA integration"/>
    <property type="evidence" value="ECO:0007669"/>
    <property type="project" value="InterPro"/>
</dbReference>
<dbReference type="InterPro" id="IPR025724">
    <property type="entry name" value="GAG-pre-integrase_dom"/>
</dbReference>
<dbReference type="PANTHER" id="PTHR42648">
    <property type="entry name" value="TRANSPOSASE, PUTATIVE-RELATED"/>
    <property type="match status" value="1"/>
</dbReference>
<feature type="compositionally biased region" description="Polar residues" evidence="3">
    <location>
        <begin position="324"/>
        <end position="335"/>
    </location>
</feature>
<keyword evidence="2" id="KW-0378">Hydrolase</keyword>
<dbReference type="SUPFAM" id="SSF53098">
    <property type="entry name" value="Ribonuclease H-like"/>
    <property type="match status" value="1"/>
</dbReference>
<dbReference type="Gene3D" id="3.30.420.10">
    <property type="entry name" value="Ribonuclease H-like superfamily/Ribonuclease H"/>
    <property type="match status" value="1"/>
</dbReference>
<dbReference type="InterPro" id="IPR039537">
    <property type="entry name" value="Retrotran_Ty1/copia-like"/>
</dbReference>
<dbReference type="InterPro" id="IPR012337">
    <property type="entry name" value="RNaseH-like_sf"/>
</dbReference>
<dbReference type="EMBL" id="SSTE01000555">
    <property type="protein sequence ID" value="KAA0067336.1"/>
    <property type="molecule type" value="Genomic_DNA"/>
</dbReference>
<evidence type="ECO:0000256" key="1">
    <source>
        <dbReference type="ARBA" id="ARBA00022723"/>
    </source>
</evidence>
<dbReference type="Pfam" id="PF13976">
    <property type="entry name" value="gag_pre-integrs"/>
    <property type="match status" value="1"/>
</dbReference>
<gene>
    <name evidence="6" type="ORF">E5676_scaffold615G00030</name>
    <name evidence="5" type="ORF">E6C27_scaffold179G00460</name>
</gene>
<dbReference type="PROSITE" id="PS50994">
    <property type="entry name" value="INTEGRASE"/>
    <property type="match status" value="1"/>
</dbReference>